<dbReference type="GO" id="GO:0005634">
    <property type="term" value="C:nucleus"/>
    <property type="evidence" value="ECO:0007669"/>
    <property type="project" value="UniProtKB-SubCell"/>
</dbReference>
<evidence type="ECO:0000256" key="1">
    <source>
        <dbReference type="ARBA" id="ARBA00004123"/>
    </source>
</evidence>
<proteinExistence type="inferred from homology"/>
<comment type="similarity">
    <text evidence="2">Belongs to the Mediator complex subunit 30 family.</text>
</comment>
<keyword evidence="7" id="KW-0539">Nucleus</keyword>
<name>A0A1B0C4B2_9MUSC</name>
<keyword evidence="5" id="KW-0010">Activator</keyword>
<reference evidence="10" key="2">
    <citation type="submission" date="2020-05" db="UniProtKB">
        <authorList>
            <consortium name="EnsemblMetazoa"/>
        </authorList>
    </citation>
    <scope>IDENTIFICATION</scope>
    <source>
        <strain evidence="10">IAEA</strain>
    </source>
</reference>
<comment type="subcellular location">
    <subcellularLocation>
        <location evidence="1">Nucleus</location>
    </subcellularLocation>
</comment>
<dbReference type="EMBL" id="JXJN01025367">
    <property type="status" value="NOT_ANNOTATED_CDS"/>
    <property type="molecule type" value="Genomic_DNA"/>
</dbReference>
<evidence type="ECO:0000256" key="4">
    <source>
        <dbReference type="ARBA" id="ARBA00023015"/>
    </source>
</evidence>
<evidence type="ECO:0000313" key="11">
    <source>
        <dbReference type="Proteomes" id="UP000092460"/>
    </source>
</evidence>
<keyword evidence="4" id="KW-0805">Transcription regulation</keyword>
<evidence type="ECO:0000256" key="9">
    <source>
        <dbReference type="ARBA" id="ARBA00031981"/>
    </source>
</evidence>
<protein>
    <recommendedName>
        <fullName evidence="3">Mediator of RNA polymerase II transcription subunit 30</fullName>
    </recommendedName>
    <alternativeName>
        <fullName evidence="9">Mediator complex subunit 30</fullName>
    </alternativeName>
</protein>
<comment type="function">
    <text evidence="8">Component of the Mediator complex, a coactivator involved in the regulated transcription of nearly all RNA polymerase II-dependent genes. Mediator functions as a bridge to convey information from gene-specific regulatory proteins to the basal RNA polymerase II transcription machinery. Mediator is recruited to promoters by direct interactions with regulatory proteins and serves as a scaffold for the assembly of a functional preinitiation complex with RNA polymerase II and the general transcription factors.</text>
</comment>
<dbReference type="AlphaFoldDB" id="A0A1B0C4B2"/>
<reference evidence="11" key="1">
    <citation type="submission" date="2015-01" db="EMBL/GenBank/DDBJ databases">
        <authorList>
            <person name="Aksoy S."/>
            <person name="Warren W."/>
            <person name="Wilson R.K."/>
        </authorList>
    </citation>
    <scope>NUCLEOTIDE SEQUENCE [LARGE SCALE GENOMIC DNA]</scope>
    <source>
        <strain evidence="11">IAEA</strain>
    </source>
</reference>
<dbReference type="Pfam" id="PF11315">
    <property type="entry name" value="Med30"/>
    <property type="match status" value="1"/>
</dbReference>
<dbReference type="EMBL" id="JXJN01025366">
    <property type="status" value="NOT_ANNOTATED_CDS"/>
    <property type="molecule type" value="Genomic_DNA"/>
</dbReference>
<accession>A0A1B0C4B2</accession>
<evidence type="ECO:0000256" key="5">
    <source>
        <dbReference type="ARBA" id="ARBA00023159"/>
    </source>
</evidence>
<dbReference type="VEuPathDB" id="VectorBase:GPPI048768"/>
<evidence type="ECO:0000256" key="6">
    <source>
        <dbReference type="ARBA" id="ARBA00023163"/>
    </source>
</evidence>
<dbReference type="InterPro" id="IPR021019">
    <property type="entry name" value="Mediator_Med30_met"/>
</dbReference>
<evidence type="ECO:0000256" key="8">
    <source>
        <dbReference type="ARBA" id="ARBA00025687"/>
    </source>
</evidence>
<dbReference type="Proteomes" id="UP000092460">
    <property type="component" value="Unassembled WGS sequence"/>
</dbReference>
<evidence type="ECO:0000256" key="3">
    <source>
        <dbReference type="ARBA" id="ARBA00019664"/>
    </source>
</evidence>
<keyword evidence="6" id="KW-0804">Transcription</keyword>
<sequence length="153" mass="18149">MSFTMKNILGYPRVVLNSIKGMQYTTVESLIPLKDEPEHRLEATQCERYRKDLQENRELIGTLKPPVRQLRDIIDHYYCQSKTQTPAYHRYNRWLSHTTIYVHEHYLAVNANQKYSQDTTSMNIGRSSTHLNHFQKLCGRLEHNILSLVKWSK</sequence>
<organism evidence="10 11">
    <name type="scientific">Glossina palpalis gambiensis</name>
    <dbReference type="NCBI Taxonomy" id="67801"/>
    <lineage>
        <taxon>Eukaryota</taxon>
        <taxon>Metazoa</taxon>
        <taxon>Ecdysozoa</taxon>
        <taxon>Arthropoda</taxon>
        <taxon>Hexapoda</taxon>
        <taxon>Insecta</taxon>
        <taxon>Pterygota</taxon>
        <taxon>Neoptera</taxon>
        <taxon>Endopterygota</taxon>
        <taxon>Diptera</taxon>
        <taxon>Brachycera</taxon>
        <taxon>Muscomorpha</taxon>
        <taxon>Hippoboscoidea</taxon>
        <taxon>Glossinidae</taxon>
        <taxon>Glossina</taxon>
    </lineage>
</organism>
<keyword evidence="11" id="KW-1185">Reference proteome</keyword>
<evidence type="ECO:0000313" key="10">
    <source>
        <dbReference type="EnsemblMetazoa" id="GPPI048768-PA"/>
    </source>
</evidence>
<evidence type="ECO:0000256" key="2">
    <source>
        <dbReference type="ARBA" id="ARBA00010606"/>
    </source>
</evidence>
<evidence type="ECO:0000256" key="7">
    <source>
        <dbReference type="ARBA" id="ARBA00023242"/>
    </source>
</evidence>
<dbReference type="EnsemblMetazoa" id="GPPI048768-RA">
    <property type="protein sequence ID" value="GPPI048768-PA"/>
    <property type="gene ID" value="GPPI048768"/>
</dbReference>